<proteinExistence type="predicted"/>
<evidence type="ECO:0000313" key="1">
    <source>
        <dbReference type="EMBL" id="MCL9684510.1"/>
    </source>
</evidence>
<keyword evidence="2" id="KW-1185">Reference proteome</keyword>
<dbReference type="AlphaFoldDB" id="A0A9X2D1S7"/>
<dbReference type="RefSeq" id="WP_250422112.1">
    <property type="nucleotide sequence ID" value="NZ_JAJKBJ010000011.1"/>
</dbReference>
<reference evidence="1" key="1">
    <citation type="submission" date="2021-11" db="EMBL/GenBank/DDBJ databases">
        <title>Legionella maioricencis sp. nov., a new species isolated from hot water samples in Mallorca.</title>
        <authorList>
            <person name="Crespi S."/>
            <person name="Drasar V."/>
            <person name="Salva-Serra F."/>
            <person name="Jaen-Luchoro D."/>
            <person name="Pineiro-Iglesias B."/>
            <person name="Aliaga F."/>
            <person name="Fernandez-Juarez V."/>
            <person name="Coll G."/>
            <person name="Moore E.R.B."/>
            <person name="Bennasar-Figueras A."/>
        </authorList>
    </citation>
    <scope>NUCLEOTIDE SEQUENCE</scope>
    <source>
        <strain evidence="1">HCPI-6</strain>
    </source>
</reference>
<evidence type="ECO:0000313" key="2">
    <source>
        <dbReference type="Proteomes" id="UP001139721"/>
    </source>
</evidence>
<dbReference type="EMBL" id="JAJKBJ010000011">
    <property type="protein sequence ID" value="MCL9684510.1"/>
    <property type="molecule type" value="Genomic_DNA"/>
</dbReference>
<accession>A0A9X2D1S7</accession>
<dbReference type="Proteomes" id="UP001139721">
    <property type="component" value="Unassembled WGS sequence"/>
</dbReference>
<sequence length="48" mass="5256">MSSLSAIDLRNVIHSEAKDLQNMAHAYPSSQAPRDEGKRLKSMAVMLG</sequence>
<protein>
    <submittedName>
        <fullName evidence="1">Uncharacterized protein</fullName>
    </submittedName>
</protein>
<name>A0A9X2D1S7_9GAMM</name>
<gene>
    <name evidence="1" type="ORF">LOX96_10425</name>
</gene>
<organism evidence="1 2">
    <name type="scientific">Legionella maioricensis</name>
    <dbReference type="NCBI Taxonomy" id="2896528"/>
    <lineage>
        <taxon>Bacteria</taxon>
        <taxon>Pseudomonadati</taxon>
        <taxon>Pseudomonadota</taxon>
        <taxon>Gammaproteobacteria</taxon>
        <taxon>Legionellales</taxon>
        <taxon>Legionellaceae</taxon>
        <taxon>Legionella</taxon>
    </lineage>
</organism>
<comment type="caution">
    <text evidence="1">The sequence shown here is derived from an EMBL/GenBank/DDBJ whole genome shotgun (WGS) entry which is preliminary data.</text>
</comment>